<evidence type="ECO:0000256" key="1">
    <source>
        <dbReference type="ARBA" id="ARBA00007613"/>
    </source>
</evidence>
<dbReference type="InterPro" id="IPR003423">
    <property type="entry name" value="OMP_efflux"/>
</dbReference>
<keyword evidence="2" id="KW-0564">Palmitate</keyword>
<dbReference type="AlphaFoldDB" id="A0A0B6S2P2"/>
<keyword evidence="2" id="KW-0472">Membrane</keyword>
<reference evidence="4" key="1">
    <citation type="submission" date="2011-03" db="EMBL/GenBank/DDBJ databases">
        <authorList>
            <person name="Voget S."/>
            <person name="Streit W.R."/>
            <person name="Jaeger K.E."/>
            <person name="Daniel R."/>
        </authorList>
    </citation>
    <scope>NUCLEOTIDE SEQUENCE [LARGE SCALE GENOMIC DNA]</scope>
    <source>
        <strain evidence="4">PG1</strain>
    </source>
</reference>
<comment type="similarity">
    <text evidence="1 2">Belongs to the outer membrane factor (OMF) (TC 1.B.17) family.</text>
</comment>
<keyword evidence="2" id="KW-0812">Transmembrane</keyword>
<dbReference type="Gene3D" id="1.20.1600.10">
    <property type="entry name" value="Outer membrane efflux proteins (OEP)"/>
    <property type="match status" value="1"/>
</dbReference>
<dbReference type="GO" id="GO:0005886">
    <property type="term" value="C:plasma membrane"/>
    <property type="evidence" value="ECO:0007669"/>
    <property type="project" value="UniProtKB-SubCell"/>
</dbReference>
<evidence type="ECO:0000313" key="4">
    <source>
        <dbReference type="Proteomes" id="UP000031838"/>
    </source>
</evidence>
<reference evidence="3 4" key="2">
    <citation type="journal article" date="2016" name="Appl. Microbiol. Biotechnol.">
        <title>Mutations improving production and secretion of extracellular lipase by Burkholderia glumae PG1.</title>
        <authorList>
            <person name="Knapp A."/>
            <person name="Voget S."/>
            <person name="Gao R."/>
            <person name="Zaburannyi N."/>
            <person name="Krysciak D."/>
            <person name="Breuer M."/>
            <person name="Hauer B."/>
            <person name="Streit W.R."/>
            <person name="Muller R."/>
            <person name="Daniel R."/>
            <person name="Jaeger K.E."/>
        </authorList>
    </citation>
    <scope>NUCLEOTIDE SEQUENCE [LARGE SCALE GENOMIC DNA]</scope>
    <source>
        <strain evidence="3 4">PG1</strain>
    </source>
</reference>
<keyword evidence="4" id="KW-1185">Reference proteome</keyword>
<dbReference type="Pfam" id="PF02321">
    <property type="entry name" value="OEP"/>
    <property type="match status" value="2"/>
</dbReference>
<dbReference type="RefSeq" id="WP_052498404.1">
    <property type="nucleotide sequence ID" value="NZ_CP002581.1"/>
</dbReference>
<proteinExistence type="inferred from homology"/>
<dbReference type="InterPro" id="IPR010131">
    <property type="entry name" value="MdtP/NodT-like"/>
</dbReference>
<keyword evidence="2" id="KW-1134">Transmembrane beta strand</keyword>
<organism evidence="3 4">
    <name type="scientific">Burkholderia plantarii</name>
    <dbReference type="NCBI Taxonomy" id="41899"/>
    <lineage>
        <taxon>Bacteria</taxon>
        <taxon>Pseudomonadati</taxon>
        <taxon>Pseudomonadota</taxon>
        <taxon>Betaproteobacteria</taxon>
        <taxon>Burkholderiales</taxon>
        <taxon>Burkholderiaceae</taxon>
        <taxon>Burkholderia</taxon>
    </lineage>
</organism>
<protein>
    <submittedName>
        <fullName evidence="3">Efflux transporter outer membrane factor (OMF) lipoprotein NodT family</fullName>
    </submittedName>
</protein>
<evidence type="ECO:0000256" key="2">
    <source>
        <dbReference type="RuleBase" id="RU362097"/>
    </source>
</evidence>
<dbReference type="SUPFAM" id="SSF56954">
    <property type="entry name" value="Outer membrane efflux proteins (OEP)"/>
    <property type="match status" value="1"/>
</dbReference>
<dbReference type="Gene3D" id="2.20.200.10">
    <property type="entry name" value="Outer membrane efflux proteins (OEP)"/>
    <property type="match status" value="1"/>
</dbReference>
<dbReference type="EMBL" id="CP002581">
    <property type="protein sequence ID" value="AJK48679.1"/>
    <property type="molecule type" value="Genomic_DNA"/>
</dbReference>
<dbReference type="PROSITE" id="PS51257">
    <property type="entry name" value="PROKAR_LIPOPROTEIN"/>
    <property type="match status" value="1"/>
</dbReference>
<dbReference type="GO" id="GO:0015562">
    <property type="term" value="F:efflux transmembrane transporter activity"/>
    <property type="evidence" value="ECO:0007669"/>
    <property type="project" value="InterPro"/>
</dbReference>
<comment type="subcellular location">
    <subcellularLocation>
        <location evidence="2">Cell membrane</location>
        <topology evidence="2">Lipid-anchor</topology>
    </subcellularLocation>
</comment>
<gene>
    <name evidence="3" type="ORF">BGL_2c05950</name>
</gene>
<dbReference type="PANTHER" id="PTHR30203:SF25">
    <property type="entry name" value="OUTER MEMBRANE PROTEIN-RELATED"/>
    <property type="match status" value="1"/>
</dbReference>
<evidence type="ECO:0000313" key="3">
    <source>
        <dbReference type="EMBL" id="AJK48679.1"/>
    </source>
</evidence>
<dbReference type="KEGG" id="bgp:BGL_2c05950"/>
<name>A0A0B6S2P2_BURPL</name>
<sequence length="493" mass="52438">MKRIVTIMTAAGLLGTLTGCTVGPDYHRGLPDTARLARLPSSTPVAAVANGAVGGTASIQPGVPVTRWWTDFDDAALNRFVARAWRANYDLRATEANYAAALAGVAEARSAGLPELSAGASIARARTSTLTSNTGVPEVGSPTLASAGIDWELDLFGRIRRGIEAARADAQASADARDDLRRLVVAQVAMAYLDLREAQQQYAEVARERELARRIATLVAARERVGRVGRLDVVRAAGQAADVEARLEPLAARVRARRDRLATLTALPLDAPEILALERPVPVRAPGFVLADDPAGLIGRRPDVREAERRLAAQTARIGVASADLYPRISLSGLLGLGALSPNQLYETASKLWSGGAALSWQFLDGGALRARVRAAGARADAALADYDRAVTAALEEADVALDAYLHEAARNGALREADRDAAQAEALADAQYRAGRIDLLDWLDVQRTRLQSAQAYTESSYTLSRRVVDVYTAFAGGLDVPPDANDGEVARR</sequence>
<dbReference type="PANTHER" id="PTHR30203">
    <property type="entry name" value="OUTER MEMBRANE CATION EFFLUX PROTEIN"/>
    <property type="match status" value="1"/>
</dbReference>
<keyword evidence="2 3" id="KW-0449">Lipoprotein</keyword>
<dbReference type="Proteomes" id="UP000031838">
    <property type="component" value="Chromosome 2"/>
</dbReference>
<accession>A0A0B6S2P2</accession>
<dbReference type="HOGENOM" id="CLU_012817_13_0_4"/>
<dbReference type="NCBIfam" id="TIGR01845">
    <property type="entry name" value="outer_NodT"/>
    <property type="match status" value="1"/>
</dbReference>